<evidence type="ECO:0000256" key="4">
    <source>
        <dbReference type="ARBA" id="ARBA00022679"/>
    </source>
</evidence>
<protein>
    <submittedName>
        <fullName evidence="7">CDP-glycerol glycerophosphotransferase family protein</fullName>
    </submittedName>
</protein>
<gene>
    <name evidence="7" type="ORF">FYJ35_05065</name>
</gene>
<keyword evidence="3" id="KW-1003">Cell membrane</keyword>
<evidence type="ECO:0000256" key="3">
    <source>
        <dbReference type="ARBA" id="ARBA00022475"/>
    </source>
</evidence>
<evidence type="ECO:0000256" key="1">
    <source>
        <dbReference type="ARBA" id="ARBA00004202"/>
    </source>
</evidence>
<dbReference type="InterPro" id="IPR007554">
    <property type="entry name" value="Glycerophosphate_synth"/>
</dbReference>
<proteinExistence type="inferred from homology"/>
<dbReference type="Pfam" id="PF04464">
    <property type="entry name" value="Glyphos_transf"/>
    <property type="match status" value="2"/>
</dbReference>
<sequence length="456" mass="52181">MGTKNTIQSAYNAVRSAYKDTSLKKLYPSRYLAAAKRPVKAGYVVFLEVREKELTDNFRLIRAALERRSRESGENRENGEKTEGMQGLYSFDTVCIREGMENPASVTLRCLAAIPKIARAEYVFVNESSYFLSSLPIRPETTVIQTWHACGAFKKFGYSAVGKGFGTTESDLEKYPVHKNFSYVTVSSEEVVWAYAEAFHMEDRVQDILPIGVSRTDLYFHSKVRRNAALRVRHVLEDRNPSLRDEPAPACLIGANGSFGKKGGAMPRDCERVFEKKKLLLYAPTYRGSVREAASPDQLDILRLKEELGDGYLLLIRQHPFVRKKAVIPKGAEGFAMDVSDLRIEDLIIASDMLVTDYSSIVFEYSLFEKPMVFFAFDLEDYEKQRGFYYPVREMMPGPICHSTHDVAREIRRMETGFDWLRVREFKYRFMGGCDGHATERILRLMDAVREKKKRA</sequence>
<dbReference type="SUPFAM" id="SSF53756">
    <property type="entry name" value="UDP-Glycosyltransferase/glycogen phosphorylase"/>
    <property type="match status" value="1"/>
</dbReference>
<dbReference type="EMBL" id="VULZ01000004">
    <property type="protein sequence ID" value="MSS14416.1"/>
    <property type="molecule type" value="Genomic_DNA"/>
</dbReference>
<comment type="subcellular location">
    <subcellularLocation>
        <location evidence="1">Cell membrane</location>
        <topology evidence="1">Peripheral membrane protein</topology>
    </subcellularLocation>
</comment>
<dbReference type="RefSeq" id="WP_154524137.1">
    <property type="nucleotide sequence ID" value="NZ_VULZ01000004.1"/>
</dbReference>
<dbReference type="Proteomes" id="UP000481852">
    <property type="component" value="Unassembled WGS sequence"/>
</dbReference>
<evidence type="ECO:0000256" key="6">
    <source>
        <dbReference type="ARBA" id="ARBA00023136"/>
    </source>
</evidence>
<keyword evidence="5" id="KW-0777">Teichoic acid biosynthesis</keyword>
<dbReference type="PANTHER" id="PTHR37316:SF1">
    <property type="entry name" value="TEICHOIC ACID GLYCEROL-PHOSPHATE PRIMASE"/>
    <property type="match status" value="1"/>
</dbReference>
<keyword evidence="8" id="KW-1185">Reference proteome</keyword>
<comment type="similarity">
    <text evidence="2">Belongs to the CDP-glycerol glycerophosphotransferase family.</text>
</comment>
<dbReference type="Gene3D" id="3.40.50.12580">
    <property type="match status" value="1"/>
</dbReference>
<dbReference type="PANTHER" id="PTHR37316">
    <property type="entry name" value="TEICHOIC ACID GLYCEROL-PHOSPHATE PRIMASE"/>
    <property type="match status" value="1"/>
</dbReference>
<dbReference type="Gene3D" id="3.40.50.11820">
    <property type="match status" value="1"/>
</dbReference>
<dbReference type="AlphaFoldDB" id="A0A6L5X652"/>
<evidence type="ECO:0000313" key="8">
    <source>
        <dbReference type="Proteomes" id="UP000481852"/>
    </source>
</evidence>
<keyword evidence="4 7" id="KW-0808">Transferase</keyword>
<dbReference type="GO" id="GO:0047355">
    <property type="term" value="F:CDP-glycerol glycerophosphotransferase activity"/>
    <property type="evidence" value="ECO:0007669"/>
    <property type="project" value="InterPro"/>
</dbReference>
<organism evidence="7 8">
    <name type="scientific">Porcincola intestinalis</name>
    <dbReference type="NCBI Taxonomy" id="2606632"/>
    <lineage>
        <taxon>Bacteria</taxon>
        <taxon>Bacillati</taxon>
        <taxon>Bacillota</taxon>
        <taxon>Clostridia</taxon>
        <taxon>Lachnospirales</taxon>
        <taxon>Lachnospiraceae</taxon>
        <taxon>Porcincola</taxon>
    </lineage>
</organism>
<dbReference type="InterPro" id="IPR043149">
    <property type="entry name" value="TagF_N"/>
</dbReference>
<evidence type="ECO:0000256" key="2">
    <source>
        <dbReference type="ARBA" id="ARBA00010488"/>
    </source>
</evidence>
<keyword evidence="6" id="KW-0472">Membrane</keyword>
<reference evidence="7 8" key="1">
    <citation type="submission" date="2019-08" db="EMBL/GenBank/DDBJ databases">
        <title>In-depth cultivation of the pig gut microbiome towards novel bacterial diversity and tailored functional studies.</title>
        <authorList>
            <person name="Wylensek D."/>
            <person name="Hitch T.C.A."/>
            <person name="Clavel T."/>
        </authorList>
    </citation>
    <scope>NUCLEOTIDE SEQUENCE [LARGE SCALE GENOMIC DNA]</scope>
    <source>
        <strain evidence="7 8">Oil+RF-744-WCA-WT-11</strain>
    </source>
</reference>
<evidence type="ECO:0000256" key="5">
    <source>
        <dbReference type="ARBA" id="ARBA00022944"/>
    </source>
</evidence>
<dbReference type="InterPro" id="IPR043148">
    <property type="entry name" value="TagF_C"/>
</dbReference>
<dbReference type="GO" id="GO:0019350">
    <property type="term" value="P:teichoic acid biosynthetic process"/>
    <property type="evidence" value="ECO:0007669"/>
    <property type="project" value="UniProtKB-KW"/>
</dbReference>
<name>A0A6L5X652_9FIRM</name>
<evidence type="ECO:0000313" key="7">
    <source>
        <dbReference type="EMBL" id="MSS14416.1"/>
    </source>
</evidence>
<dbReference type="GO" id="GO:0005886">
    <property type="term" value="C:plasma membrane"/>
    <property type="evidence" value="ECO:0007669"/>
    <property type="project" value="UniProtKB-SubCell"/>
</dbReference>
<dbReference type="InterPro" id="IPR051612">
    <property type="entry name" value="Teichoic_Acid_Biosynth"/>
</dbReference>
<comment type="caution">
    <text evidence="7">The sequence shown here is derived from an EMBL/GenBank/DDBJ whole genome shotgun (WGS) entry which is preliminary data.</text>
</comment>
<accession>A0A6L5X652</accession>